<dbReference type="OrthoDB" id="200045at2759"/>
<evidence type="ECO:0000256" key="1">
    <source>
        <dbReference type="SAM" id="Phobius"/>
    </source>
</evidence>
<accession>A0A448Z2I2</accession>
<proteinExistence type="predicted"/>
<keyword evidence="1" id="KW-1133">Transmembrane helix</keyword>
<sequence length="236" mass="23725">MKPRISLSNTAIRAEVDGMPEADIAAGVPDTAAPQAADAVSEAVGAATSPAAPATVDTAANIITPNQFAPPVAPKIIDPDAPMPLPVAPLTDLDTIALVAGQENYGLAIVLLGEAIWSFSKAPSVDHGLKTLVPAVLAAAALFVASGPMITSGDAGSISTGLFIATGVSVFMGACYAARLSAPFSPSPKEIPALGLVVAFAGFFSFSQNLVVDGFVTLPSLPHVDLPSLPSISLPF</sequence>
<organism evidence="2 3">
    <name type="scientific">Pseudo-nitzschia multistriata</name>
    <dbReference type="NCBI Taxonomy" id="183589"/>
    <lineage>
        <taxon>Eukaryota</taxon>
        <taxon>Sar</taxon>
        <taxon>Stramenopiles</taxon>
        <taxon>Ochrophyta</taxon>
        <taxon>Bacillariophyta</taxon>
        <taxon>Bacillariophyceae</taxon>
        <taxon>Bacillariophycidae</taxon>
        <taxon>Bacillariales</taxon>
        <taxon>Bacillariaceae</taxon>
        <taxon>Pseudo-nitzschia</taxon>
    </lineage>
</organism>
<dbReference type="EMBL" id="CAACVS010000081">
    <property type="protein sequence ID" value="VEU36220.1"/>
    <property type="molecule type" value="Genomic_DNA"/>
</dbReference>
<evidence type="ECO:0000313" key="2">
    <source>
        <dbReference type="EMBL" id="VEU36220.1"/>
    </source>
</evidence>
<keyword evidence="3" id="KW-1185">Reference proteome</keyword>
<dbReference type="AlphaFoldDB" id="A0A448Z2I2"/>
<keyword evidence="1" id="KW-0812">Transmembrane</keyword>
<feature type="transmembrane region" description="Helical" evidence="1">
    <location>
        <begin position="156"/>
        <end position="179"/>
    </location>
</feature>
<gene>
    <name evidence="2" type="ORF">PSNMU_V1.4_AUG-EV-PASAV3_0030060</name>
</gene>
<name>A0A448Z2I2_9STRA</name>
<evidence type="ECO:0000313" key="3">
    <source>
        <dbReference type="Proteomes" id="UP000291116"/>
    </source>
</evidence>
<feature type="transmembrane region" description="Helical" evidence="1">
    <location>
        <begin position="191"/>
        <end position="211"/>
    </location>
</feature>
<reference evidence="2 3" key="1">
    <citation type="submission" date="2019-01" db="EMBL/GenBank/DDBJ databases">
        <authorList>
            <person name="Ferrante I. M."/>
        </authorList>
    </citation>
    <scope>NUCLEOTIDE SEQUENCE [LARGE SCALE GENOMIC DNA]</scope>
    <source>
        <strain evidence="2 3">B856</strain>
    </source>
</reference>
<keyword evidence="1" id="KW-0472">Membrane</keyword>
<dbReference type="Proteomes" id="UP000291116">
    <property type="component" value="Unassembled WGS sequence"/>
</dbReference>
<protein>
    <submittedName>
        <fullName evidence="2">Uncharacterized protein</fullName>
    </submittedName>
</protein>
<feature type="transmembrane region" description="Helical" evidence="1">
    <location>
        <begin position="131"/>
        <end position="150"/>
    </location>
</feature>